<keyword evidence="1" id="KW-0812">Transmembrane</keyword>
<keyword evidence="1" id="KW-1133">Transmembrane helix</keyword>
<sequence>VSLSFICLCLLACLLPPIFTIPKKRNKTTILLAAGFGSTAAASLKFYISIKVRGLKCFARRAVPKALGWLVQKARCHCHLANLGLLCCICARREWLLI</sequence>
<keyword evidence="4" id="KW-1185">Reference proteome</keyword>
<evidence type="ECO:0000313" key="3">
    <source>
        <dbReference type="EMBL" id="KAI8038651.1"/>
    </source>
</evidence>
<name>A0A9P9YKK9_9MUSC</name>
<dbReference type="Proteomes" id="UP001059596">
    <property type="component" value="Unassembled WGS sequence"/>
</dbReference>
<evidence type="ECO:0008006" key="5">
    <source>
        <dbReference type="Google" id="ProtNLM"/>
    </source>
</evidence>
<evidence type="ECO:0000313" key="4">
    <source>
        <dbReference type="Proteomes" id="UP001059596"/>
    </source>
</evidence>
<protein>
    <recommendedName>
        <fullName evidence="5">Secreted protein</fullName>
    </recommendedName>
</protein>
<evidence type="ECO:0000256" key="2">
    <source>
        <dbReference type="SAM" id="SignalP"/>
    </source>
</evidence>
<dbReference type="EMBL" id="JAMKOV010000007">
    <property type="protein sequence ID" value="KAI8038651.1"/>
    <property type="molecule type" value="Genomic_DNA"/>
</dbReference>
<evidence type="ECO:0000256" key="1">
    <source>
        <dbReference type="SAM" id="Phobius"/>
    </source>
</evidence>
<reference evidence="3" key="1">
    <citation type="journal article" date="2023" name="Genome Biol. Evol.">
        <title>Long-read-based Genome Assembly of Drosophila gunungcola Reveals Fewer Chemosensory Genes in Flower-breeding Species.</title>
        <authorList>
            <person name="Negi A."/>
            <person name="Liao B.Y."/>
            <person name="Yeh S.D."/>
        </authorList>
    </citation>
    <scope>NUCLEOTIDE SEQUENCE</scope>
    <source>
        <strain evidence="3">Sukarami</strain>
    </source>
</reference>
<dbReference type="AlphaFoldDB" id="A0A9P9YKK9"/>
<proteinExistence type="predicted"/>
<gene>
    <name evidence="3" type="ORF">M5D96_008559</name>
</gene>
<feature type="non-terminal residue" evidence="3">
    <location>
        <position position="1"/>
    </location>
</feature>
<accession>A0A9P9YKK9</accession>
<feature type="transmembrane region" description="Helical" evidence="1">
    <location>
        <begin position="30"/>
        <end position="48"/>
    </location>
</feature>
<feature type="chain" id="PRO_5040154537" description="Secreted protein" evidence="2">
    <location>
        <begin position="21"/>
        <end position="98"/>
    </location>
</feature>
<keyword evidence="2" id="KW-0732">Signal</keyword>
<comment type="caution">
    <text evidence="3">The sequence shown here is derived from an EMBL/GenBank/DDBJ whole genome shotgun (WGS) entry which is preliminary data.</text>
</comment>
<keyword evidence="1" id="KW-0472">Membrane</keyword>
<feature type="signal peptide" evidence="2">
    <location>
        <begin position="1"/>
        <end position="20"/>
    </location>
</feature>
<organism evidence="3 4">
    <name type="scientific">Drosophila gunungcola</name>
    <name type="common">fruit fly</name>
    <dbReference type="NCBI Taxonomy" id="103775"/>
    <lineage>
        <taxon>Eukaryota</taxon>
        <taxon>Metazoa</taxon>
        <taxon>Ecdysozoa</taxon>
        <taxon>Arthropoda</taxon>
        <taxon>Hexapoda</taxon>
        <taxon>Insecta</taxon>
        <taxon>Pterygota</taxon>
        <taxon>Neoptera</taxon>
        <taxon>Endopterygota</taxon>
        <taxon>Diptera</taxon>
        <taxon>Brachycera</taxon>
        <taxon>Muscomorpha</taxon>
        <taxon>Ephydroidea</taxon>
        <taxon>Drosophilidae</taxon>
        <taxon>Drosophila</taxon>
        <taxon>Sophophora</taxon>
    </lineage>
</organism>